<reference evidence="1 2" key="1">
    <citation type="submission" date="2023-02" db="EMBL/GenBank/DDBJ databases">
        <title>LHISI_Scaffold_Assembly.</title>
        <authorList>
            <person name="Stuart O.P."/>
            <person name="Cleave R."/>
            <person name="Magrath M.J.L."/>
            <person name="Mikheyev A.S."/>
        </authorList>
    </citation>
    <scope>NUCLEOTIDE SEQUENCE [LARGE SCALE GENOMIC DNA]</scope>
    <source>
        <strain evidence="1">Daus_M_001</strain>
        <tissue evidence="1">Leg muscle</tissue>
    </source>
</reference>
<dbReference type="EMBL" id="JARBHB010000004">
    <property type="protein sequence ID" value="KAJ8885335.1"/>
    <property type="molecule type" value="Genomic_DNA"/>
</dbReference>
<organism evidence="1 2">
    <name type="scientific">Dryococelus australis</name>
    <dbReference type="NCBI Taxonomy" id="614101"/>
    <lineage>
        <taxon>Eukaryota</taxon>
        <taxon>Metazoa</taxon>
        <taxon>Ecdysozoa</taxon>
        <taxon>Arthropoda</taxon>
        <taxon>Hexapoda</taxon>
        <taxon>Insecta</taxon>
        <taxon>Pterygota</taxon>
        <taxon>Neoptera</taxon>
        <taxon>Polyneoptera</taxon>
        <taxon>Phasmatodea</taxon>
        <taxon>Verophasmatodea</taxon>
        <taxon>Anareolatae</taxon>
        <taxon>Phasmatidae</taxon>
        <taxon>Eurycanthinae</taxon>
        <taxon>Dryococelus</taxon>
    </lineage>
</organism>
<evidence type="ECO:0000313" key="1">
    <source>
        <dbReference type="EMBL" id="KAJ8885335.1"/>
    </source>
</evidence>
<gene>
    <name evidence="1" type="ORF">PR048_011532</name>
</gene>
<protein>
    <submittedName>
        <fullName evidence="1">Uncharacterized protein</fullName>
    </submittedName>
</protein>
<accession>A0ABQ9HM07</accession>
<evidence type="ECO:0000313" key="2">
    <source>
        <dbReference type="Proteomes" id="UP001159363"/>
    </source>
</evidence>
<proteinExistence type="predicted"/>
<name>A0ABQ9HM07_9NEOP</name>
<keyword evidence="2" id="KW-1185">Reference proteome</keyword>
<dbReference type="Proteomes" id="UP001159363">
    <property type="component" value="Chromosome X"/>
</dbReference>
<comment type="caution">
    <text evidence="1">The sequence shown here is derived from an EMBL/GenBank/DDBJ whole genome shotgun (WGS) entry which is preliminary data.</text>
</comment>
<sequence>MQWNILAKIVTHVTRQSPLAVIICIKTFQRSSPRLVCLSNDIVVDNTLNCDTANELRKTSMKKLKNNTVKSLASMSKSMKLRDEVACISTNQLLHCMLYIVRSEELTEYL</sequence>